<dbReference type="GO" id="GO:0007268">
    <property type="term" value="P:chemical synaptic transmission"/>
    <property type="evidence" value="ECO:0007669"/>
    <property type="project" value="InterPro"/>
</dbReference>
<comment type="caution">
    <text evidence="1">The sequence shown here is derived from an EMBL/GenBank/DDBJ whole genome shotgun (WGS) entry which is preliminary data.</text>
</comment>
<dbReference type="Gene3D" id="2.60.40.150">
    <property type="entry name" value="C2 domain"/>
    <property type="match status" value="1"/>
</dbReference>
<dbReference type="PANTHER" id="PTHR10480">
    <property type="entry name" value="PROTEIN UNC-13 HOMOLOG"/>
    <property type="match status" value="1"/>
</dbReference>
<name>A0AAD9ND49_9ANNE</name>
<gene>
    <name evidence="1" type="ORF">LSH36_73g03008</name>
</gene>
<dbReference type="InterPro" id="IPR035892">
    <property type="entry name" value="C2_domain_sf"/>
</dbReference>
<evidence type="ECO:0000313" key="1">
    <source>
        <dbReference type="EMBL" id="KAK2163856.1"/>
    </source>
</evidence>
<dbReference type="GO" id="GO:0005516">
    <property type="term" value="F:calmodulin binding"/>
    <property type="evidence" value="ECO:0007669"/>
    <property type="project" value="TreeGrafter"/>
</dbReference>
<dbReference type="SUPFAM" id="SSF49562">
    <property type="entry name" value="C2 domain (Calcium/lipid-binding domain, CaLB)"/>
    <property type="match status" value="1"/>
</dbReference>
<dbReference type="EMBL" id="JAODUP010000073">
    <property type="protein sequence ID" value="KAK2163856.1"/>
    <property type="molecule type" value="Genomic_DNA"/>
</dbReference>
<reference evidence="1" key="1">
    <citation type="journal article" date="2023" name="Mol. Biol. Evol.">
        <title>Third-Generation Sequencing Reveals the Adaptive Role of the Epigenome in Three Deep-Sea Polychaetes.</title>
        <authorList>
            <person name="Perez M."/>
            <person name="Aroh O."/>
            <person name="Sun Y."/>
            <person name="Lan Y."/>
            <person name="Juniper S.K."/>
            <person name="Young C.R."/>
            <person name="Angers B."/>
            <person name="Qian P.Y."/>
        </authorList>
    </citation>
    <scope>NUCLEOTIDE SEQUENCE</scope>
    <source>
        <strain evidence="1">P08H-3</strain>
    </source>
</reference>
<dbReference type="GO" id="GO:0045202">
    <property type="term" value="C:synapse"/>
    <property type="evidence" value="ECO:0007669"/>
    <property type="project" value="GOC"/>
</dbReference>
<protein>
    <submittedName>
        <fullName evidence="1">Uncharacterized protein</fullName>
    </submittedName>
</protein>
<dbReference type="AlphaFoldDB" id="A0AAD9ND49"/>
<dbReference type="InterPro" id="IPR027080">
    <property type="entry name" value="Unc-13"/>
</dbReference>
<organism evidence="1 2">
    <name type="scientific">Paralvinella palmiformis</name>
    <dbReference type="NCBI Taxonomy" id="53620"/>
    <lineage>
        <taxon>Eukaryota</taxon>
        <taxon>Metazoa</taxon>
        <taxon>Spiralia</taxon>
        <taxon>Lophotrochozoa</taxon>
        <taxon>Annelida</taxon>
        <taxon>Polychaeta</taxon>
        <taxon>Sedentaria</taxon>
        <taxon>Canalipalpata</taxon>
        <taxon>Terebellida</taxon>
        <taxon>Terebelliformia</taxon>
        <taxon>Alvinellidae</taxon>
        <taxon>Paralvinella</taxon>
    </lineage>
</organism>
<dbReference type="GO" id="GO:0017075">
    <property type="term" value="F:syntaxin-1 binding"/>
    <property type="evidence" value="ECO:0007669"/>
    <property type="project" value="TreeGrafter"/>
</dbReference>
<keyword evidence="2" id="KW-1185">Reference proteome</keyword>
<sequence>MVGCQVVVATIYDDNDDDDGDDDNKNNVRLWEYRPAVRITAAVVFGFLYKHRIGLLGGETMRLDIGLVIELWNKGMLWDKLIGTHWLPLMNCKHSNQEGEGLWLSLDSELIMKNGEIIGTQAPTGHVILVDARFELPYGKSSDKCHIKSNQRLCCVVISMCQSSMNRIDDYRLWCVSRAAFELSGFLLDAVIGSGDGNIWMRTELIEHYFFDRFNCFPAHKRENPLSNIYSFLGCHFPESPLSDCGRGSLSASTRRALDSVVLLQRF</sequence>
<dbReference type="GO" id="GO:0005886">
    <property type="term" value="C:plasma membrane"/>
    <property type="evidence" value="ECO:0007669"/>
    <property type="project" value="TreeGrafter"/>
</dbReference>
<dbReference type="Proteomes" id="UP001208570">
    <property type="component" value="Unassembled WGS sequence"/>
</dbReference>
<dbReference type="PANTHER" id="PTHR10480:SF12">
    <property type="entry name" value="UNC-13, ISOFORM E"/>
    <property type="match status" value="1"/>
</dbReference>
<proteinExistence type="predicted"/>
<accession>A0AAD9ND49</accession>
<dbReference type="GO" id="GO:0019992">
    <property type="term" value="F:diacylglycerol binding"/>
    <property type="evidence" value="ECO:0007669"/>
    <property type="project" value="InterPro"/>
</dbReference>
<evidence type="ECO:0000313" key="2">
    <source>
        <dbReference type="Proteomes" id="UP001208570"/>
    </source>
</evidence>